<feature type="compositionally biased region" description="Low complexity" evidence="1">
    <location>
        <begin position="70"/>
        <end position="86"/>
    </location>
</feature>
<feature type="region of interest" description="Disordered" evidence="1">
    <location>
        <begin position="70"/>
        <end position="103"/>
    </location>
</feature>
<protein>
    <submittedName>
        <fullName evidence="2">Histone H2A.x</fullName>
    </submittedName>
</protein>
<dbReference type="EMBL" id="JP010946">
    <property type="protein sequence ID" value="AER99543.1"/>
    <property type="molecule type" value="mRNA"/>
</dbReference>
<reference evidence="2" key="1">
    <citation type="journal article" date="2013" name="J. Virol.">
        <title>Sequencing, annotation, and characterization of the influenza ferret infectome.</title>
        <authorList>
            <person name="Leon A.J."/>
            <person name="Banner D."/>
            <person name="Xu L."/>
            <person name="Ran L."/>
            <person name="Peng Z."/>
            <person name="Yi K."/>
            <person name="Chen C."/>
            <person name="Xu F."/>
            <person name="Huang J."/>
            <person name="Zhao Z."/>
            <person name="Lin Z."/>
            <person name="Huang S.H."/>
            <person name="Fang Y."/>
            <person name="Kelvin A.A."/>
            <person name="Ross T.M."/>
            <person name="Farooqui A."/>
            <person name="Kelvin D.J."/>
        </authorList>
    </citation>
    <scope>NUCLEOTIDE SEQUENCE</scope>
    <source>
        <tissue evidence="2">Lungs</tissue>
    </source>
</reference>
<feature type="region of interest" description="Disordered" evidence="1">
    <location>
        <begin position="17"/>
        <end position="40"/>
    </location>
</feature>
<feature type="compositionally biased region" description="Polar residues" evidence="1">
    <location>
        <begin position="94"/>
        <end position="103"/>
    </location>
</feature>
<evidence type="ECO:0000256" key="1">
    <source>
        <dbReference type="SAM" id="MobiDB-lite"/>
    </source>
</evidence>
<evidence type="ECO:0000313" key="2">
    <source>
        <dbReference type="EMBL" id="AER99543.1"/>
    </source>
</evidence>
<sequence>FEASVFTALLPRAACRAAARPAARPAPRPSRARRAPASSSQWAACTGCCGRATTPSGSAPARRCTWRRCSSTSPRRSWSWRATRPATTRRRGSSPATCSWPSA</sequence>
<organism evidence="2">
    <name type="scientific">Mustela putorius furo</name>
    <name type="common">European domestic ferret</name>
    <name type="synonym">Mustela furo</name>
    <dbReference type="NCBI Taxonomy" id="9669"/>
    <lineage>
        <taxon>Eukaryota</taxon>
        <taxon>Metazoa</taxon>
        <taxon>Chordata</taxon>
        <taxon>Craniata</taxon>
        <taxon>Vertebrata</taxon>
        <taxon>Euteleostomi</taxon>
        <taxon>Mammalia</taxon>
        <taxon>Eutheria</taxon>
        <taxon>Laurasiatheria</taxon>
        <taxon>Carnivora</taxon>
        <taxon>Caniformia</taxon>
        <taxon>Musteloidea</taxon>
        <taxon>Mustelidae</taxon>
        <taxon>Mustelinae</taxon>
        <taxon>Mustela</taxon>
    </lineage>
</organism>
<feature type="non-terminal residue" evidence="2">
    <location>
        <position position="1"/>
    </location>
</feature>
<feature type="non-terminal residue" evidence="2">
    <location>
        <position position="103"/>
    </location>
</feature>
<name>G9K3R9_MUSPF</name>
<proteinExistence type="evidence at transcript level"/>
<dbReference type="AlphaFoldDB" id="G9K3R9"/>
<accession>G9K3R9</accession>